<dbReference type="GeneID" id="24109911"/>
<gene>
    <name evidence="2" type="ORF">PHSY_004629</name>
</gene>
<evidence type="ECO:0000256" key="1">
    <source>
        <dbReference type="SAM" id="MobiDB-lite"/>
    </source>
</evidence>
<keyword evidence="3" id="KW-1185">Reference proteome</keyword>
<name>R9PG13_PSEHS</name>
<evidence type="ECO:0000313" key="2">
    <source>
        <dbReference type="EMBL" id="GAC97045.1"/>
    </source>
</evidence>
<organism evidence="2 3">
    <name type="scientific">Pseudozyma hubeiensis (strain SY62)</name>
    <name type="common">Yeast</name>
    <dbReference type="NCBI Taxonomy" id="1305764"/>
    <lineage>
        <taxon>Eukaryota</taxon>
        <taxon>Fungi</taxon>
        <taxon>Dikarya</taxon>
        <taxon>Basidiomycota</taxon>
        <taxon>Ustilaginomycotina</taxon>
        <taxon>Ustilaginomycetes</taxon>
        <taxon>Ustilaginales</taxon>
        <taxon>Ustilaginaceae</taxon>
        <taxon>Pseudozyma</taxon>
    </lineage>
</organism>
<dbReference type="Proteomes" id="UP000014071">
    <property type="component" value="Unassembled WGS sequence"/>
</dbReference>
<dbReference type="RefSeq" id="XP_012190632.1">
    <property type="nucleotide sequence ID" value="XM_012335242.1"/>
</dbReference>
<feature type="region of interest" description="Disordered" evidence="1">
    <location>
        <begin position="72"/>
        <end position="93"/>
    </location>
</feature>
<dbReference type="HOGENOM" id="CLU_2400643_0_0_1"/>
<accession>R9PG13</accession>
<feature type="compositionally biased region" description="Basic and acidic residues" evidence="1">
    <location>
        <begin position="81"/>
        <end position="93"/>
    </location>
</feature>
<dbReference type="AlphaFoldDB" id="R9PG13"/>
<dbReference type="EMBL" id="DF238808">
    <property type="protein sequence ID" value="GAC97045.1"/>
    <property type="molecule type" value="Genomic_DNA"/>
</dbReference>
<evidence type="ECO:0000313" key="3">
    <source>
        <dbReference type="Proteomes" id="UP000014071"/>
    </source>
</evidence>
<protein>
    <submittedName>
        <fullName evidence="2">Uncharacterized protein</fullName>
    </submittedName>
</protein>
<proteinExistence type="predicted"/>
<reference evidence="3" key="1">
    <citation type="journal article" date="2013" name="Genome Announc.">
        <title>Draft genome sequence of the basidiomycetous yeast-like fungus Pseudozyma hubeiensis SY62, which produces an abundant amount of the biosurfactant mannosylerythritol lipids.</title>
        <authorList>
            <person name="Konishi M."/>
            <person name="Hatada Y."/>
            <person name="Horiuchi J."/>
        </authorList>
    </citation>
    <scope>NUCLEOTIDE SEQUENCE [LARGE SCALE GENOMIC DNA]</scope>
    <source>
        <strain evidence="3">SY62</strain>
    </source>
</reference>
<sequence length="93" mass="10908">MGTETDGASARSLWVILSVLRRHVTLVQRRSHRKVAKNRSKRFRQLLSRHHRHPCITFQQHRRHLSEKQRIPFTVGSSAEQVRRDRPPPKASG</sequence>